<evidence type="ECO:0000256" key="10">
    <source>
        <dbReference type="ARBA" id="ARBA00039317"/>
    </source>
</evidence>
<keyword evidence="8" id="KW-0862">Zinc</keyword>
<evidence type="ECO:0000256" key="7">
    <source>
        <dbReference type="ARBA" id="ARBA00022786"/>
    </source>
</evidence>
<dbReference type="Gene3D" id="3.30.40.10">
    <property type="entry name" value="Zinc/RING finger domain, C3HC4 (zinc finger)"/>
    <property type="match status" value="1"/>
</dbReference>
<organism evidence="16 17">
    <name type="scientific">Durusdinium trenchii</name>
    <dbReference type="NCBI Taxonomy" id="1381693"/>
    <lineage>
        <taxon>Eukaryota</taxon>
        <taxon>Sar</taxon>
        <taxon>Alveolata</taxon>
        <taxon>Dinophyceae</taxon>
        <taxon>Suessiales</taxon>
        <taxon>Symbiodiniaceae</taxon>
        <taxon>Durusdinium</taxon>
    </lineage>
</organism>
<keyword evidence="5" id="KW-0479">Metal-binding</keyword>
<comment type="catalytic activity">
    <reaction evidence="1">
        <text>S-ubiquitinyl-[E2 ubiquitin-conjugating enzyme]-L-cysteine + [acceptor protein]-L-lysine = [E2 ubiquitin-conjugating enzyme]-L-cysteine + N(6)-ubiquitinyl-[acceptor protein]-L-lysine.</text>
        <dbReference type="EC" id="2.3.2.27"/>
    </reaction>
</comment>
<dbReference type="EC" id="2.3.2.27" evidence="3"/>
<comment type="similarity">
    <text evidence="9">Belongs to the RNF181 family.</text>
</comment>
<gene>
    <name evidence="16" type="ORF">CCMP2556_LOCUS7766</name>
</gene>
<comment type="function">
    <text evidence="12">E3 ubiquitin-protein ligase which accepts ubiquitin from an E2 ubiquitin-conjugating enzyme in the form of a thioester and then directly transfers the ubiquitin to targeted substrates. Catalyzes monoubiquitination of 26S proteasome subunit PSMC2/RPT1.</text>
</comment>
<dbReference type="InterPro" id="IPR001841">
    <property type="entry name" value="Znf_RING"/>
</dbReference>
<evidence type="ECO:0000256" key="1">
    <source>
        <dbReference type="ARBA" id="ARBA00000900"/>
    </source>
</evidence>
<keyword evidence="6 13" id="KW-0863">Zinc-finger</keyword>
<reference evidence="16 17" key="1">
    <citation type="submission" date="2024-02" db="EMBL/GenBank/DDBJ databases">
        <authorList>
            <person name="Chen Y."/>
            <person name="Shah S."/>
            <person name="Dougan E. K."/>
            <person name="Thang M."/>
            <person name="Chan C."/>
        </authorList>
    </citation>
    <scope>NUCLEOTIDE SEQUENCE [LARGE SCALE GENOMIC DNA]</scope>
</reference>
<evidence type="ECO:0000256" key="11">
    <source>
        <dbReference type="ARBA" id="ARBA00041674"/>
    </source>
</evidence>
<dbReference type="InterPro" id="IPR013083">
    <property type="entry name" value="Znf_RING/FYVE/PHD"/>
</dbReference>
<evidence type="ECO:0000256" key="4">
    <source>
        <dbReference type="ARBA" id="ARBA00022679"/>
    </source>
</evidence>
<dbReference type="Gene3D" id="1.10.720.30">
    <property type="entry name" value="SAP domain"/>
    <property type="match status" value="1"/>
</dbReference>
<evidence type="ECO:0000313" key="17">
    <source>
        <dbReference type="Proteomes" id="UP001642484"/>
    </source>
</evidence>
<evidence type="ECO:0000259" key="15">
    <source>
        <dbReference type="PROSITE" id="PS50089"/>
    </source>
</evidence>
<keyword evidence="17" id="KW-1185">Reference proteome</keyword>
<protein>
    <recommendedName>
        <fullName evidence="10">E3 ubiquitin-protein ligase RNF181</fullName>
        <ecNumber evidence="3">2.3.2.27</ecNumber>
    </recommendedName>
    <alternativeName>
        <fullName evidence="11">RING finger protein 181</fullName>
    </alternativeName>
</protein>
<feature type="compositionally biased region" description="Basic and acidic residues" evidence="14">
    <location>
        <begin position="316"/>
        <end position="339"/>
    </location>
</feature>
<dbReference type="PROSITE" id="PS50089">
    <property type="entry name" value="ZF_RING_2"/>
    <property type="match status" value="1"/>
</dbReference>
<evidence type="ECO:0000256" key="6">
    <source>
        <dbReference type="ARBA" id="ARBA00022771"/>
    </source>
</evidence>
<evidence type="ECO:0000256" key="9">
    <source>
        <dbReference type="ARBA" id="ARBA00038197"/>
    </source>
</evidence>
<sequence>MDPALLSALGALFGHATGESTESTGDAPSASIAILTVPGRGIVGTAITPNGQDGAFPLPMGLLQNLGGQVSRVPLGSQEEAAATLGGIMSMMMEQMTRVAMQQSMEENSRKVPPASERVRDALPRIVVTKEDLMDSTNSKCSICLDDFQPGFRATRMLCSRLFCNNCIREWLREANSCPVCRYELATDCEEFEAGRRARMENRPVRLKLAELQQLRVTELKRLMKALQVSPDGCLEKAELVRRLQGASDVVLEEENAQRYSKEELEDLPLLLLRNLLERHQVPNRMSFSGEEVTEDEERSWALASFAAAGWIDAKTEQKEGGADGVASRKEVKEQKEETGPAVDEAGPAGPAETVSEAAKKEEEVGPVRPRPARPAGPAPAQRRPARSRSSADVYFSEEEEFSEYECEGCGSKSVNVMKKAEDRCFKVYCNDCPYVSVADMNKEAPSIRRQREIDEARARKKKEKEQKKLAEKLAIEERTRSRWIWPSWKRWIERGAWSSARSKRAEHGLIGCGDG</sequence>
<evidence type="ECO:0000256" key="5">
    <source>
        <dbReference type="ARBA" id="ARBA00022723"/>
    </source>
</evidence>
<dbReference type="EMBL" id="CAXAMN010003447">
    <property type="protein sequence ID" value="CAK9004674.1"/>
    <property type="molecule type" value="Genomic_DNA"/>
</dbReference>
<feature type="region of interest" description="Disordered" evidence="14">
    <location>
        <begin position="316"/>
        <end position="392"/>
    </location>
</feature>
<evidence type="ECO:0000256" key="12">
    <source>
        <dbReference type="ARBA" id="ARBA00045940"/>
    </source>
</evidence>
<evidence type="ECO:0000256" key="8">
    <source>
        <dbReference type="ARBA" id="ARBA00022833"/>
    </source>
</evidence>
<proteinExistence type="inferred from homology"/>
<keyword evidence="7" id="KW-0833">Ubl conjugation pathway</keyword>
<evidence type="ECO:0000256" key="2">
    <source>
        <dbReference type="ARBA" id="ARBA00004906"/>
    </source>
</evidence>
<accession>A0ABP0ISS9</accession>
<evidence type="ECO:0000313" key="16">
    <source>
        <dbReference type="EMBL" id="CAK9004674.1"/>
    </source>
</evidence>
<evidence type="ECO:0000256" key="3">
    <source>
        <dbReference type="ARBA" id="ARBA00012483"/>
    </source>
</evidence>
<comment type="pathway">
    <text evidence="2">Protein modification; protein ubiquitination.</text>
</comment>
<keyword evidence="4" id="KW-0808">Transferase</keyword>
<feature type="domain" description="RING-type" evidence="15">
    <location>
        <begin position="141"/>
        <end position="182"/>
    </location>
</feature>
<dbReference type="SMART" id="SM00184">
    <property type="entry name" value="RING"/>
    <property type="match status" value="1"/>
</dbReference>
<dbReference type="PANTHER" id="PTHR15710:SF160">
    <property type="entry name" value="E3 UBIQUITIN-PROTEIN LIGASE RNF181"/>
    <property type="match status" value="1"/>
</dbReference>
<dbReference type="SUPFAM" id="SSF68906">
    <property type="entry name" value="SAP domain"/>
    <property type="match status" value="1"/>
</dbReference>
<name>A0ABP0ISS9_9DINO</name>
<feature type="compositionally biased region" description="Low complexity" evidence="14">
    <location>
        <begin position="379"/>
        <end position="392"/>
    </location>
</feature>
<dbReference type="InterPro" id="IPR036361">
    <property type="entry name" value="SAP_dom_sf"/>
</dbReference>
<evidence type="ECO:0000256" key="14">
    <source>
        <dbReference type="SAM" id="MobiDB-lite"/>
    </source>
</evidence>
<comment type="caution">
    <text evidence="16">The sequence shown here is derived from an EMBL/GenBank/DDBJ whole genome shotgun (WGS) entry which is preliminary data.</text>
</comment>
<dbReference type="Proteomes" id="UP001642484">
    <property type="component" value="Unassembled WGS sequence"/>
</dbReference>
<dbReference type="PANTHER" id="PTHR15710">
    <property type="entry name" value="E3 UBIQUITIN-PROTEIN LIGASE PRAJA"/>
    <property type="match status" value="1"/>
</dbReference>
<feature type="compositionally biased region" description="Pro residues" evidence="14">
    <location>
        <begin position="369"/>
        <end position="378"/>
    </location>
</feature>
<dbReference type="Pfam" id="PF13639">
    <property type="entry name" value="zf-RING_2"/>
    <property type="match status" value="1"/>
</dbReference>
<evidence type="ECO:0000256" key="13">
    <source>
        <dbReference type="PROSITE-ProRule" id="PRU00175"/>
    </source>
</evidence>
<dbReference type="SUPFAM" id="SSF57850">
    <property type="entry name" value="RING/U-box"/>
    <property type="match status" value="1"/>
</dbReference>